<proteinExistence type="predicted"/>
<feature type="domain" description="Calcineurin-like phosphoesterase" evidence="1">
    <location>
        <begin position="63"/>
        <end position="260"/>
    </location>
</feature>
<dbReference type="InterPro" id="IPR004843">
    <property type="entry name" value="Calcineurin-like_PHP"/>
</dbReference>
<evidence type="ECO:0000259" key="1">
    <source>
        <dbReference type="Pfam" id="PF00149"/>
    </source>
</evidence>
<dbReference type="Gene3D" id="3.60.21.10">
    <property type="match status" value="1"/>
</dbReference>
<dbReference type="InterPro" id="IPR029052">
    <property type="entry name" value="Metallo-depent_PP-like"/>
</dbReference>
<dbReference type="PANTHER" id="PTHR12905:SF0">
    <property type="entry name" value="CALCINEURIN-LIKE PHOSPHOESTERASE DOMAIN-CONTAINING PROTEIN"/>
    <property type="match status" value="1"/>
</dbReference>
<dbReference type="PANTHER" id="PTHR12905">
    <property type="entry name" value="METALLOPHOSPHOESTERASE"/>
    <property type="match status" value="1"/>
</dbReference>
<dbReference type="SUPFAM" id="SSF56300">
    <property type="entry name" value="Metallo-dependent phosphatases"/>
    <property type="match status" value="1"/>
</dbReference>
<dbReference type="AlphaFoldDB" id="A0A7S4M587"/>
<dbReference type="GO" id="GO:0016787">
    <property type="term" value="F:hydrolase activity"/>
    <property type="evidence" value="ECO:0007669"/>
    <property type="project" value="InterPro"/>
</dbReference>
<accession>A0A7S4M587</accession>
<dbReference type="InterPro" id="IPR051693">
    <property type="entry name" value="UPF0046_metallophosphoest"/>
</dbReference>
<organism evidence="2">
    <name type="scientific">Vannella robusta</name>
    <dbReference type="NCBI Taxonomy" id="1487602"/>
    <lineage>
        <taxon>Eukaryota</taxon>
        <taxon>Amoebozoa</taxon>
        <taxon>Discosea</taxon>
        <taxon>Flabellinia</taxon>
        <taxon>Vannellidae</taxon>
        <taxon>Vannella</taxon>
    </lineage>
</organism>
<dbReference type="EMBL" id="HBKP01001646">
    <property type="protein sequence ID" value="CAE2200992.1"/>
    <property type="molecule type" value="Transcribed_RNA"/>
</dbReference>
<protein>
    <recommendedName>
        <fullName evidence="1">Calcineurin-like phosphoesterase domain-containing protein</fullName>
    </recommendedName>
</protein>
<dbReference type="Pfam" id="PF00149">
    <property type="entry name" value="Metallophos"/>
    <property type="match status" value="1"/>
</dbReference>
<dbReference type="CDD" id="cd07379">
    <property type="entry name" value="MPP_239FB"/>
    <property type="match status" value="1"/>
</dbReference>
<sequence length="296" mass="33928">MLRNVIPGSWKSSKVKLRTIFSFPGWRGMFDIDKHWETIKDNQTFVDVVEVDPDIPKAEGHTRFVCVSDTHAQTQRLTAPNMPEGDVLIHAGDFSNVGMEKDIIDFNAWLKDMPYDHKIVIAGNHDVSFDTENYCSELYERFHKSRGLKKPYDPIAIKNLLTNCIYLEDSAVNVLGFDIYGSPWQPEFYAWGFNLPRCELIQEKWKLIPDKVDILITHGPPLGRGDMCLPGKNRAGCHYLLDEIQQRIKPKYHVFGHIHEGYGISSDGTTTYINASTCTYSYKPINPPFVFDLPNR</sequence>
<reference evidence="2" key="1">
    <citation type="submission" date="2021-01" db="EMBL/GenBank/DDBJ databases">
        <authorList>
            <person name="Corre E."/>
            <person name="Pelletier E."/>
            <person name="Niang G."/>
            <person name="Scheremetjew M."/>
            <person name="Finn R."/>
            <person name="Kale V."/>
            <person name="Holt S."/>
            <person name="Cochrane G."/>
            <person name="Meng A."/>
            <person name="Brown T."/>
            <person name="Cohen L."/>
        </authorList>
    </citation>
    <scope>NUCLEOTIDE SEQUENCE</scope>
    <source>
        <strain evidence="2">DIVA3 518/3/11/1/6</strain>
    </source>
</reference>
<evidence type="ECO:0000313" key="2">
    <source>
        <dbReference type="EMBL" id="CAE2200992.1"/>
    </source>
</evidence>
<gene>
    <name evidence="2" type="ORF">VSP0166_LOCUS1175</name>
</gene>
<name>A0A7S4M587_9EUKA</name>